<keyword evidence="1" id="KW-0732">Signal</keyword>
<protein>
    <submittedName>
        <fullName evidence="2">Uncharacterized protein</fullName>
    </submittedName>
</protein>
<feature type="chain" id="PRO_5024282748" evidence="1">
    <location>
        <begin position="25"/>
        <end position="110"/>
    </location>
</feature>
<proteinExistence type="predicted"/>
<dbReference type="RefSeq" id="WP_150310333.1">
    <property type="nucleotide sequence ID" value="NZ_VMSO01000003.1"/>
</dbReference>
<dbReference type="Proteomes" id="UP000322025">
    <property type="component" value="Unassembled WGS sequence"/>
</dbReference>
<evidence type="ECO:0000313" key="2">
    <source>
        <dbReference type="EMBL" id="KAA8502230.1"/>
    </source>
</evidence>
<accession>A0A5M9HZ95</accession>
<gene>
    <name evidence="2" type="ORF">FNY66_03645</name>
</gene>
<name>A0A5M9HZ95_9FIRM</name>
<sequence>MKKSTAAVIVSALVITLGGTTALAFGQSGRAGYQNSVDRTADMVYNQNCKCGYCEEYGHQYTDTDNDGVCDYCTRNYESVSDQGVNGYHCISGSSCNGTGHHAGHRYGHR</sequence>
<comment type="caution">
    <text evidence="2">The sequence shown here is derived from an EMBL/GenBank/DDBJ whole genome shotgun (WGS) entry which is preliminary data.</text>
</comment>
<reference evidence="2" key="1">
    <citation type="submission" date="2019-07" db="EMBL/GenBank/DDBJ databases">
        <authorList>
            <person name="Wongkuna S."/>
            <person name="Scaria J."/>
        </authorList>
    </citation>
    <scope>NUCLEOTIDE SEQUENCE [LARGE SCALE GENOMIC DNA]</scope>
    <source>
        <strain evidence="2">SW178</strain>
    </source>
</reference>
<evidence type="ECO:0000256" key="1">
    <source>
        <dbReference type="SAM" id="SignalP"/>
    </source>
</evidence>
<evidence type="ECO:0000313" key="3">
    <source>
        <dbReference type="Proteomes" id="UP000322025"/>
    </source>
</evidence>
<keyword evidence="3" id="KW-1185">Reference proteome</keyword>
<feature type="signal peptide" evidence="1">
    <location>
        <begin position="1"/>
        <end position="24"/>
    </location>
</feature>
<dbReference type="EMBL" id="VMSO01000003">
    <property type="protein sequence ID" value="KAA8502230.1"/>
    <property type="molecule type" value="Genomic_DNA"/>
</dbReference>
<dbReference type="AlphaFoldDB" id="A0A5M9HZ95"/>
<organism evidence="2 3">
    <name type="scientific">Mediterraneibacter catenae</name>
    <dbReference type="NCBI Taxonomy" id="2594882"/>
    <lineage>
        <taxon>Bacteria</taxon>
        <taxon>Bacillati</taxon>
        <taxon>Bacillota</taxon>
        <taxon>Clostridia</taxon>
        <taxon>Lachnospirales</taxon>
        <taxon>Lachnospiraceae</taxon>
        <taxon>Mediterraneibacter</taxon>
    </lineage>
</organism>